<protein>
    <submittedName>
        <fullName evidence="1">Uncharacterized protein</fullName>
    </submittedName>
</protein>
<sequence>MVGARGSGILVTTRSQIVSSIMGTVLSHFLQGLSDVDCWSLFEQRVFLQGNSNAHPNLAVIGKEIVKKCKGLLLAVKTLPGLLFSKLDEEEWIAILKSDIWDLPEERNGVLPALRLSYHHLPSHLKQCYAFCSIFRKGHKFKEDVLVPLWMAEGFVQPKGNKQMEDVGSEYLADLVSRSFFQYEYNNWDNQKEYTMHDLIHDLAQSISGVECLRMEEGKSCAVVDKVRHVSYDWFSMEAVHFEAFYNLESLRTLLLLSILKNCTKHVPRELFINLRRIGVLDLSGADIKELPVSVENLIHLRYLDLSLTQIERLPGSTTSLYNLQTLKLIDCSQLVELPSDLSNLVNLRHLPLGKEIGHGINELKDMINLRGEICISLLENVVNVDEVKEAELKSKRKLQKLEL</sequence>
<accession>A0ACC2MKU6</accession>
<organism evidence="1 2">
    <name type="scientific">Persea americana</name>
    <name type="common">Avocado</name>
    <dbReference type="NCBI Taxonomy" id="3435"/>
    <lineage>
        <taxon>Eukaryota</taxon>
        <taxon>Viridiplantae</taxon>
        <taxon>Streptophyta</taxon>
        <taxon>Embryophyta</taxon>
        <taxon>Tracheophyta</taxon>
        <taxon>Spermatophyta</taxon>
        <taxon>Magnoliopsida</taxon>
        <taxon>Magnoliidae</taxon>
        <taxon>Laurales</taxon>
        <taxon>Lauraceae</taxon>
        <taxon>Persea</taxon>
    </lineage>
</organism>
<proteinExistence type="predicted"/>
<reference evidence="1 2" key="1">
    <citation type="journal article" date="2022" name="Hortic Res">
        <title>A haplotype resolved chromosomal level avocado genome allows analysis of novel avocado genes.</title>
        <authorList>
            <person name="Nath O."/>
            <person name="Fletcher S.J."/>
            <person name="Hayward A."/>
            <person name="Shaw L.M."/>
            <person name="Masouleh A.K."/>
            <person name="Furtado A."/>
            <person name="Henry R.J."/>
            <person name="Mitter N."/>
        </authorList>
    </citation>
    <scope>NUCLEOTIDE SEQUENCE [LARGE SCALE GENOMIC DNA]</scope>
    <source>
        <strain evidence="2">cv. Hass</strain>
    </source>
</reference>
<dbReference type="Proteomes" id="UP001234297">
    <property type="component" value="Chromosome 2"/>
</dbReference>
<evidence type="ECO:0000313" key="2">
    <source>
        <dbReference type="Proteomes" id="UP001234297"/>
    </source>
</evidence>
<name>A0ACC2MKU6_PERAE</name>
<dbReference type="EMBL" id="CM056810">
    <property type="protein sequence ID" value="KAJ8646345.1"/>
    <property type="molecule type" value="Genomic_DNA"/>
</dbReference>
<gene>
    <name evidence="1" type="ORF">MRB53_008093</name>
</gene>
<comment type="caution">
    <text evidence="1">The sequence shown here is derived from an EMBL/GenBank/DDBJ whole genome shotgun (WGS) entry which is preliminary data.</text>
</comment>
<keyword evidence="2" id="KW-1185">Reference proteome</keyword>
<evidence type="ECO:0000313" key="1">
    <source>
        <dbReference type="EMBL" id="KAJ8646345.1"/>
    </source>
</evidence>